<comment type="similarity">
    <text evidence="2">Belongs to the universal ribosomal protein uS4 family.</text>
</comment>
<gene>
    <name evidence="10" type="ORF">SCF082_LOCUS15981</name>
    <name evidence="11" type="ORF">SCF082_LOCUS16013</name>
</gene>
<keyword evidence="12" id="KW-1185">Reference proteome</keyword>
<reference evidence="11 12" key="1">
    <citation type="submission" date="2024-02" db="EMBL/GenBank/DDBJ databases">
        <authorList>
            <person name="Chen Y."/>
            <person name="Shah S."/>
            <person name="Dougan E. K."/>
            <person name="Thang M."/>
            <person name="Chan C."/>
        </authorList>
    </citation>
    <scope>NUCLEOTIDE SEQUENCE [LARGE SCALE GENOMIC DNA]</scope>
</reference>
<organism evidence="11 12">
    <name type="scientific">Durusdinium trenchii</name>
    <dbReference type="NCBI Taxonomy" id="1381693"/>
    <lineage>
        <taxon>Eukaryota</taxon>
        <taxon>Sar</taxon>
        <taxon>Alveolata</taxon>
        <taxon>Dinophyceae</taxon>
        <taxon>Suessiales</taxon>
        <taxon>Symbiodiniaceae</taxon>
        <taxon>Durusdinium</taxon>
    </lineage>
</organism>
<dbReference type="Proteomes" id="UP001642464">
    <property type="component" value="Unassembled WGS sequence"/>
</dbReference>
<dbReference type="InterPro" id="IPR022801">
    <property type="entry name" value="Ribosomal_uS4"/>
</dbReference>
<keyword evidence="4 7" id="KW-0694">RNA-binding</keyword>
<evidence type="ECO:0000313" key="11">
    <source>
        <dbReference type="EMBL" id="CAK9022985.1"/>
    </source>
</evidence>
<dbReference type="GO" id="GO:1990904">
    <property type="term" value="C:ribonucleoprotein complex"/>
    <property type="evidence" value="ECO:0007669"/>
    <property type="project" value="UniProtKB-KW"/>
</dbReference>
<evidence type="ECO:0000313" key="10">
    <source>
        <dbReference type="EMBL" id="CAK9022918.1"/>
    </source>
</evidence>
<evidence type="ECO:0000256" key="3">
    <source>
        <dbReference type="ARBA" id="ARBA00022517"/>
    </source>
</evidence>
<evidence type="ECO:0000259" key="9">
    <source>
        <dbReference type="SMART" id="SM01390"/>
    </source>
</evidence>
<evidence type="ECO:0000256" key="5">
    <source>
        <dbReference type="ARBA" id="ARBA00023242"/>
    </source>
</evidence>
<dbReference type="CDD" id="cd00165">
    <property type="entry name" value="S4"/>
    <property type="match status" value="1"/>
</dbReference>
<dbReference type="InterPro" id="IPR002942">
    <property type="entry name" value="S4_RNA-bd"/>
</dbReference>
<sequence>MRQLKHHEQKLLKKVNFYDWKSTRNVRESSILRKYQIEDREDYTKYQKLALLIQKLTSGLRKLKSSDEDRIKMTEILLDKMYSLGLIQNTQSLEDSHELPASTFCRRRLPVVLVRMKLCQDLPQAIKYIKQGEIRIGPDVVTNPALHVTREMEDHITWAEGSKMRRQIKEFSNEADDFELLGN</sequence>
<keyword evidence="5" id="KW-0539">Nucleus</keyword>
<comment type="caution">
    <text evidence="11">The sequence shown here is derived from an EMBL/GenBank/DDBJ whole genome shotgun (WGS) entry which is preliminary data.</text>
</comment>
<proteinExistence type="inferred from homology"/>
<dbReference type="InterPro" id="IPR001912">
    <property type="entry name" value="Ribosomal_uS4_N"/>
</dbReference>
<evidence type="ECO:0000256" key="4">
    <source>
        <dbReference type="ARBA" id="ARBA00022884"/>
    </source>
</evidence>
<protein>
    <submittedName>
        <fullName evidence="11">U3 small nucleolar ribonucleoprotein protein IMP3 (U3 snoRNP protein IMP3) (BRMS2)</fullName>
    </submittedName>
</protein>
<dbReference type="SUPFAM" id="SSF55174">
    <property type="entry name" value="Alpha-L RNA-binding motif"/>
    <property type="match status" value="1"/>
</dbReference>
<dbReference type="SMART" id="SM00363">
    <property type="entry name" value="S4"/>
    <property type="match status" value="1"/>
</dbReference>
<dbReference type="SMART" id="SM01390">
    <property type="entry name" value="Ribosomal_S4"/>
    <property type="match status" value="1"/>
</dbReference>
<evidence type="ECO:0000313" key="12">
    <source>
        <dbReference type="Proteomes" id="UP001642464"/>
    </source>
</evidence>
<name>A0ABP0K9C4_9DINO</name>
<dbReference type="PANTHER" id="PTHR11831:SF1">
    <property type="entry name" value="U3 SMALL NUCLEOLAR RIBONUCLEOPROTEIN PROTEIN IMP3"/>
    <property type="match status" value="1"/>
</dbReference>
<dbReference type="PROSITE" id="PS50889">
    <property type="entry name" value="S4"/>
    <property type="match status" value="1"/>
</dbReference>
<dbReference type="InterPro" id="IPR036986">
    <property type="entry name" value="S4_RNA-bd_sf"/>
</dbReference>
<keyword evidence="3" id="KW-0690">Ribosome biogenesis</keyword>
<dbReference type="Gene3D" id="3.10.290.10">
    <property type="entry name" value="RNA-binding S4 domain"/>
    <property type="match status" value="1"/>
</dbReference>
<evidence type="ECO:0000259" key="8">
    <source>
        <dbReference type="SMART" id="SM00363"/>
    </source>
</evidence>
<dbReference type="EMBL" id="CAXAMM010010269">
    <property type="protein sequence ID" value="CAK9022918.1"/>
    <property type="molecule type" value="Genomic_DNA"/>
</dbReference>
<dbReference type="Pfam" id="PF01479">
    <property type="entry name" value="S4"/>
    <property type="match status" value="1"/>
</dbReference>
<comment type="subcellular location">
    <subcellularLocation>
        <location evidence="1">Nucleus</location>
        <location evidence="1">Nucleolus</location>
    </subcellularLocation>
</comment>
<keyword evidence="6 11" id="KW-0687">Ribonucleoprotein</keyword>
<dbReference type="EMBL" id="CAXAMM010010291">
    <property type="protein sequence ID" value="CAK9022985.1"/>
    <property type="molecule type" value="Genomic_DNA"/>
</dbReference>
<accession>A0ABP0K9C4</accession>
<dbReference type="Pfam" id="PF00163">
    <property type="entry name" value="Ribosomal_S4"/>
    <property type="match status" value="1"/>
</dbReference>
<feature type="domain" description="Small ribosomal subunit protein uS4 N-terminal" evidence="9">
    <location>
        <begin position="3"/>
        <end position="106"/>
    </location>
</feature>
<feature type="domain" description="RNA-binding S4" evidence="8">
    <location>
        <begin position="107"/>
        <end position="173"/>
    </location>
</feature>
<evidence type="ECO:0000256" key="7">
    <source>
        <dbReference type="PROSITE-ProRule" id="PRU00182"/>
    </source>
</evidence>
<evidence type="ECO:0000256" key="1">
    <source>
        <dbReference type="ARBA" id="ARBA00004604"/>
    </source>
</evidence>
<evidence type="ECO:0000256" key="2">
    <source>
        <dbReference type="ARBA" id="ARBA00007465"/>
    </source>
</evidence>
<dbReference type="PANTHER" id="PTHR11831">
    <property type="entry name" value="30S 40S RIBOSOMAL PROTEIN"/>
    <property type="match status" value="1"/>
</dbReference>
<evidence type="ECO:0000256" key="6">
    <source>
        <dbReference type="ARBA" id="ARBA00023274"/>
    </source>
</evidence>